<name>S8DFX8_9LAMI</name>
<dbReference type="GO" id="GO:0016787">
    <property type="term" value="F:hydrolase activity"/>
    <property type="evidence" value="ECO:0007669"/>
    <property type="project" value="UniProtKB-KW"/>
</dbReference>
<protein>
    <recommendedName>
        <fullName evidence="3 6">Queuosine 5'-phosphate N-glycosylase/hydrolase</fullName>
        <ecNumber evidence="6">3.2.2.-</ecNumber>
    </recommendedName>
    <alternativeName>
        <fullName evidence="4 6">Queuosine-nucleotide N-glycosylase/hydrolase</fullName>
    </alternativeName>
</protein>
<dbReference type="GO" id="GO:0006400">
    <property type="term" value="P:tRNA modification"/>
    <property type="evidence" value="ECO:0007669"/>
    <property type="project" value="TreeGrafter"/>
</dbReference>
<evidence type="ECO:0000313" key="8">
    <source>
        <dbReference type="Proteomes" id="UP000015453"/>
    </source>
</evidence>
<dbReference type="AlphaFoldDB" id="S8DFX8"/>
<evidence type="ECO:0000256" key="6">
    <source>
        <dbReference type="RuleBase" id="RU365002"/>
    </source>
</evidence>
<evidence type="ECO:0000256" key="5">
    <source>
        <dbReference type="ARBA" id="ARBA00048204"/>
    </source>
</evidence>
<evidence type="ECO:0000256" key="2">
    <source>
        <dbReference type="ARBA" id="ARBA00035119"/>
    </source>
</evidence>
<keyword evidence="8" id="KW-1185">Reference proteome</keyword>
<comment type="function">
    <text evidence="6">Catalyzes the hydrolysis of queuosine 5'-phosphate, releasing the nucleobase queuine (q). Is required for salvage of queuine from exogenous queuosine (Q) that is imported and then converted to queuosine 5'-phosphate intracellularly.</text>
</comment>
<dbReference type="InterPro" id="IPR019438">
    <property type="entry name" value="Q_salvage"/>
</dbReference>
<evidence type="ECO:0000256" key="4">
    <source>
        <dbReference type="ARBA" id="ARBA00035393"/>
    </source>
</evidence>
<proteinExistence type="inferred from homology"/>
<sequence>MEEVRASCAWVSSCASNVTLDYSGIEKAAQLMKNSIPKVEWDFERIHYFDGGPLTVQYLLVLDAVNFCFWPDEELSYEHLAKGLKETLLSDKSAFDADRLQKYTGPELRRMLKWTKPLPLENERARLLREVGIGLESSFDGKASKLVDSCENSAAKLVSLLTSHFPGFRDHAVYKGRQVFFYKRAQIFAADLWGAFKGRRYGEFKDAEALTMFADYIIPAVLEQLGVLRYSPFLSNAIASDREVACGSEEEVEIRACSVHAVEEIRDSIRKKSGKQYLSVELDLWLWAYGVKCPSLQHHRTLSMYY</sequence>
<dbReference type="Proteomes" id="UP000015453">
    <property type="component" value="Unassembled WGS sequence"/>
</dbReference>
<reference evidence="7 8" key="1">
    <citation type="journal article" date="2013" name="BMC Genomics">
        <title>The miniature genome of a carnivorous plant Genlisea aurea contains a low number of genes and short non-coding sequences.</title>
        <authorList>
            <person name="Leushkin E.V."/>
            <person name="Sutormin R.A."/>
            <person name="Nabieva E.R."/>
            <person name="Penin A.A."/>
            <person name="Kondrashov A.S."/>
            <person name="Logacheva M.D."/>
        </authorList>
    </citation>
    <scope>NUCLEOTIDE SEQUENCE [LARGE SCALE GENOMIC DNA]</scope>
</reference>
<organism evidence="7 8">
    <name type="scientific">Genlisea aurea</name>
    <dbReference type="NCBI Taxonomy" id="192259"/>
    <lineage>
        <taxon>Eukaryota</taxon>
        <taxon>Viridiplantae</taxon>
        <taxon>Streptophyta</taxon>
        <taxon>Embryophyta</taxon>
        <taxon>Tracheophyta</taxon>
        <taxon>Spermatophyta</taxon>
        <taxon>Magnoliopsida</taxon>
        <taxon>eudicotyledons</taxon>
        <taxon>Gunneridae</taxon>
        <taxon>Pentapetalae</taxon>
        <taxon>asterids</taxon>
        <taxon>lamiids</taxon>
        <taxon>Lamiales</taxon>
        <taxon>Lentibulariaceae</taxon>
        <taxon>Genlisea</taxon>
    </lineage>
</organism>
<gene>
    <name evidence="7" type="ORF">M569_13076</name>
</gene>
<dbReference type="EC" id="3.2.2.-" evidence="6"/>
<dbReference type="PANTHER" id="PTHR21314">
    <property type="entry name" value="QUEUOSINE 5'-PHOSPHATE N-GLYCOSYLASE_HYDROLASE-RELATED"/>
    <property type="match status" value="1"/>
</dbReference>
<accession>S8DFX8</accession>
<comment type="caution">
    <text evidence="7">The sequence shown here is derived from an EMBL/GenBank/DDBJ whole genome shotgun (WGS) entry which is preliminary data.</text>
</comment>
<evidence type="ECO:0000256" key="1">
    <source>
        <dbReference type="ARBA" id="ARBA00022801"/>
    </source>
</evidence>
<dbReference type="Pfam" id="PF10343">
    <property type="entry name" value="Q_salvage"/>
    <property type="match status" value="1"/>
</dbReference>
<dbReference type="EMBL" id="AUSU01006638">
    <property type="protein sequence ID" value="EPS61718.1"/>
    <property type="molecule type" value="Genomic_DNA"/>
</dbReference>
<dbReference type="OrthoDB" id="416777at2759"/>
<comment type="catalytic activity">
    <reaction evidence="5 6">
        <text>queuosine 5'-phosphate + H2O = queuine + D-ribose 5-phosphate</text>
        <dbReference type="Rhea" id="RHEA:75387"/>
        <dbReference type="ChEBI" id="CHEBI:15377"/>
        <dbReference type="ChEBI" id="CHEBI:17433"/>
        <dbReference type="ChEBI" id="CHEBI:78346"/>
        <dbReference type="ChEBI" id="CHEBI:194371"/>
    </reaction>
    <physiologicalReaction direction="left-to-right" evidence="5 6">
        <dbReference type="Rhea" id="RHEA:75388"/>
    </physiologicalReaction>
</comment>
<comment type="similarity">
    <text evidence="2 6">Belongs to the QNG1 protein family.</text>
</comment>
<dbReference type="PANTHER" id="PTHR21314:SF0">
    <property type="entry name" value="QUEUOSINE 5'-PHOSPHATE N-GLYCOSYLASE_HYDROLASE"/>
    <property type="match status" value="1"/>
</dbReference>
<evidence type="ECO:0000313" key="7">
    <source>
        <dbReference type="EMBL" id="EPS61718.1"/>
    </source>
</evidence>
<evidence type="ECO:0000256" key="3">
    <source>
        <dbReference type="ARBA" id="ARBA00035306"/>
    </source>
</evidence>
<keyword evidence="1 6" id="KW-0378">Hydrolase</keyword>